<keyword evidence="3" id="KW-1185">Reference proteome</keyword>
<evidence type="ECO:0000313" key="2">
    <source>
        <dbReference type="EMBL" id="MEE2567155.1"/>
    </source>
</evidence>
<gene>
    <name evidence="2" type="ORF">V0U35_10755</name>
</gene>
<dbReference type="InterPro" id="IPR036390">
    <property type="entry name" value="WH_DNA-bd_sf"/>
</dbReference>
<feature type="domain" description="HTH marR-type" evidence="1">
    <location>
        <begin position="10"/>
        <end position="141"/>
    </location>
</feature>
<dbReference type="InterPro" id="IPR039422">
    <property type="entry name" value="MarR/SlyA-like"/>
</dbReference>
<sequence length="199" mass="20884">MPSRKSTSETRQIGTGLARIGDALRSQAWQQGAELGLTPTQARALALIGASPDGVGLTALARGLGVSAPSASETVKALVARNLVAKVRGTDRRATILTLTDEGETVANGVEGWPGFLEDAVAALPADDRTALLRGVSQVIRTLQEQGGIDPQRQCLTCRYFQPNRYAGSARPHHCGFVDAPFGDSGLRIDCPDHEAAAV</sequence>
<dbReference type="InterPro" id="IPR000835">
    <property type="entry name" value="HTH_MarR-typ"/>
</dbReference>
<dbReference type="PROSITE" id="PS50995">
    <property type="entry name" value="HTH_MARR_2"/>
    <property type="match status" value="1"/>
</dbReference>
<dbReference type="Gene3D" id="1.10.10.10">
    <property type="entry name" value="Winged helix-like DNA-binding domain superfamily/Winged helix DNA-binding domain"/>
    <property type="match status" value="1"/>
</dbReference>
<dbReference type="PANTHER" id="PTHR33164:SF43">
    <property type="entry name" value="HTH-TYPE TRANSCRIPTIONAL REPRESSOR YETL"/>
    <property type="match status" value="1"/>
</dbReference>
<comment type="caution">
    <text evidence="2">The sequence shown here is derived from an EMBL/GenBank/DDBJ whole genome shotgun (WGS) entry which is preliminary data.</text>
</comment>
<dbReference type="PANTHER" id="PTHR33164">
    <property type="entry name" value="TRANSCRIPTIONAL REGULATOR, MARR FAMILY"/>
    <property type="match status" value="1"/>
</dbReference>
<dbReference type="Pfam" id="PF12802">
    <property type="entry name" value="MarR_2"/>
    <property type="match status" value="1"/>
</dbReference>
<evidence type="ECO:0000313" key="3">
    <source>
        <dbReference type="Proteomes" id="UP001310692"/>
    </source>
</evidence>
<dbReference type="Proteomes" id="UP001310692">
    <property type="component" value="Unassembled WGS sequence"/>
</dbReference>
<dbReference type="InterPro" id="IPR036388">
    <property type="entry name" value="WH-like_DNA-bd_sf"/>
</dbReference>
<reference evidence="2 3" key="1">
    <citation type="submission" date="2024-01" db="EMBL/GenBank/DDBJ databases">
        <title>Hyphobacterium bacterium isolated from marine sediment.</title>
        <authorList>
            <person name="Zhao S."/>
        </authorList>
    </citation>
    <scope>NUCLEOTIDE SEQUENCE [LARGE SCALE GENOMIC DNA]</scope>
    <source>
        <strain evidence="2 3">Y60-23</strain>
    </source>
</reference>
<protein>
    <submittedName>
        <fullName evidence="2">MarR family winged helix-turn-helix transcriptional regulator</fullName>
    </submittedName>
</protein>
<organism evidence="2 3">
    <name type="scientific">Hyphobacterium marinum</name>
    <dbReference type="NCBI Taxonomy" id="3116574"/>
    <lineage>
        <taxon>Bacteria</taxon>
        <taxon>Pseudomonadati</taxon>
        <taxon>Pseudomonadota</taxon>
        <taxon>Alphaproteobacteria</taxon>
        <taxon>Maricaulales</taxon>
        <taxon>Maricaulaceae</taxon>
        <taxon>Hyphobacterium</taxon>
    </lineage>
</organism>
<accession>A0ABU7M055</accession>
<dbReference type="SMART" id="SM00347">
    <property type="entry name" value="HTH_MARR"/>
    <property type="match status" value="1"/>
</dbReference>
<dbReference type="EMBL" id="JAZDRO010000004">
    <property type="protein sequence ID" value="MEE2567155.1"/>
    <property type="molecule type" value="Genomic_DNA"/>
</dbReference>
<evidence type="ECO:0000259" key="1">
    <source>
        <dbReference type="PROSITE" id="PS50995"/>
    </source>
</evidence>
<name>A0ABU7M055_9PROT</name>
<dbReference type="RefSeq" id="WP_330196715.1">
    <property type="nucleotide sequence ID" value="NZ_JAZDRO010000004.1"/>
</dbReference>
<proteinExistence type="predicted"/>
<dbReference type="SUPFAM" id="SSF46785">
    <property type="entry name" value="Winged helix' DNA-binding domain"/>
    <property type="match status" value="1"/>
</dbReference>